<protein>
    <recommendedName>
        <fullName evidence="3">Butirosin biosynthesis protein H, N-terminal</fullName>
    </recommendedName>
</protein>
<keyword evidence="2" id="KW-1185">Reference proteome</keyword>
<dbReference type="RefSeq" id="WP_069110338.1">
    <property type="nucleotide sequence ID" value="NZ_FNUC01000003.1"/>
</dbReference>
<evidence type="ECO:0008006" key="3">
    <source>
        <dbReference type="Google" id="ProtNLM"/>
    </source>
</evidence>
<evidence type="ECO:0000313" key="1">
    <source>
        <dbReference type="EMBL" id="SEE28359.1"/>
    </source>
</evidence>
<dbReference type="STRING" id="561176.SAMN04488561_0879"/>
<dbReference type="Proteomes" id="UP000181980">
    <property type="component" value="Unassembled WGS sequence"/>
</dbReference>
<dbReference type="AlphaFoldDB" id="A0A1H5HK21"/>
<dbReference type="OrthoDB" id="8065844at2"/>
<evidence type="ECO:0000313" key="2">
    <source>
        <dbReference type="Proteomes" id="UP000181980"/>
    </source>
</evidence>
<reference evidence="2" key="1">
    <citation type="submission" date="2016-10" db="EMBL/GenBank/DDBJ databases">
        <authorList>
            <person name="Varghese N."/>
            <person name="Submissions S."/>
        </authorList>
    </citation>
    <scope>NUCLEOTIDE SEQUENCE [LARGE SCALE GENOMIC DNA]</scope>
    <source>
        <strain evidence="2">DSM 45237</strain>
    </source>
</reference>
<dbReference type="EMBL" id="FNUC01000003">
    <property type="protein sequence ID" value="SEE28359.1"/>
    <property type="molecule type" value="Genomic_DNA"/>
</dbReference>
<name>A0A1H5HK21_9ACTN</name>
<gene>
    <name evidence="1" type="ORF">SAMN04488561_0879</name>
</gene>
<accession>A0A1H5HK21</accession>
<sequence>MTAYVGSGPYCFANTLATVAGRGWPAAVVETLTGSAFGYQLFDGLPYFDPAGWDPDLGVDQALELLGWTSERRTYDDGETAYGDLVGLAADGPVFVGPLEMGLLLHQPGPDRPLGADHFVTVLAAGADGVLMHDPEGFPYAWLPKDAFIAAWAAPVAYCVGRFPLRTAIRPAADIGVDAALAASLPRAAAWAAAPENAAGLRELAGRAATGLEDEVTTVLVDFSLRLAARRRVDAAVALRPLDATLAGLLDRQARLLGRAQYAAVQHEPAHLAGLFEQVADVHDELAGHLSA</sequence>
<organism evidence="1 2">
    <name type="scientific">Jiangella alba</name>
    <dbReference type="NCBI Taxonomy" id="561176"/>
    <lineage>
        <taxon>Bacteria</taxon>
        <taxon>Bacillati</taxon>
        <taxon>Actinomycetota</taxon>
        <taxon>Actinomycetes</taxon>
        <taxon>Jiangellales</taxon>
        <taxon>Jiangellaceae</taxon>
        <taxon>Jiangella</taxon>
    </lineage>
</organism>
<proteinExistence type="predicted"/>